<dbReference type="AlphaFoldDB" id="A0AA40EB91"/>
<feature type="compositionally biased region" description="Polar residues" evidence="1">
    <location>
        <begin position="68"/>
        <end position="79"/>
    </location>
</feature>
<dbReference type="Proteomes" id="UP001172102">
    <property type="component" value="Unassembled WGS sequence"/>
</dbReference>
<proteinExistence type="predicted"/>
<feature type="compositionally biased region" description="Low complexity" evidence="1">
    <location>
        <begin position="84"/>
        <end position="111"/>
    </location>
</feature>
<feature type="compositionally biased region" description="Polar residues" evidence="1">
    <location>
        <begin position="10"/>
        <end position="19"/>
    </location>
</feature>
<feature type="compositionally biased region" description="Low complexity" evidence="1">
    <location>
        <begin position="47"/>
        <end position="67"/>
    </location>
</feature>
<reference evidence="2" key="1">
    <citation type="submission" date="2023-06" db="EMBL/GenBank/DDBJ databases">
        <title>Genome-scale phylogeny and comparative genomics of the fungal order Sordariales.</title>
        <authorList>
            <consortium name="Lawrence Berkeley National Laboratory"/>
            <person name="Hensen N."/>
            <person name="Bonometti L."/>
            <person name="Westerberg I."/>
            <person name="Brannstrom I.O."/>
            <person name="Guillou S."/>
            <person name="Cros-Aarteil S."/>
            <person name="Calhoun S."/>
            <person name="Haridas S."/>
            <person name="Kuo A."/>
            <person name="Mondo S."/>
            <person name="Pangilinan J."/>
            <person name="Riley R."/>
            <person name="Labutti K."/>
            <person name="Andreopoulos B."/>
            <person name="Lipzen A."/>
            <person name="Chen C."/>
            <person name="Yanf M."/>
            <person name="Daum C."/>
            <person name="Ng V."/>
            <person name="Clum A."/>
            <person name="Steindorff A."/>
            <person name="Ohm R."/>
            <person name="Martin F."/>
            <person name="Silar P."/>
            <person name="Natvig D."/>
            <person name="Lalanne C."/>
            <person name="Gautier V."/>
            <person name="Ament-Velasquez S.L."/>
            <person name="Kruys A."/>
            <person name="Hutchinson M.I."/>
            <person name="Powell A.J."/>
            <person name="Barry K."/>
            <person name="Miller A.N."/>
            <person name="Grigoriev I.V."/>
            <person name="Debuchy R."/>
            <person name="Gladieux P."/>
            <person name="Thoren M.H."/>
            <person name="Johannesson H."/>
        </authorList>
    </citation>
    <scope>NUCLEOTIDE SEQUENCE</scope>
    <source>
        <strain evidence="2">SMH4607-1</strain>
    </source>
</reference>
<evidence type="ECO:0000256" key="1">
    <source>
        <dbReference type="SAM" id="MobiDB-lite"/>
    </source>
</evidence>
<organism evidence="2 3">
    <name type="scientific">Lasiosphaeris hirsuta</name>
    <dbReference type="NCBI Taxonomy" id="260670"/>
    <lineage>
        <taxon>Eukaryota</taxon>
        <taxon>Fungi</taxon>
        <taxon>Dikarya</taxon>
        <taxon>Ascomycota</taxon>
        <taxon>Pezizomycotina</taxon>
        <taxon>Sordariomycetes</taxon>
        <taxon>Sordariomycetidae</taxon>
        <taxon>Sordariales</taxon>
        <taxon>Lasiosphaeriaceae</taxon>
        <taxon>Lasiosphaeris</taxon>
    </lineage>
</organism>
<keyword evidence="3" id="KW-1185">Reference proteome</keyword>
<accession>A0AA40EB91</accession>
<comment type="caution">
    <text evidence="2">The sequence shown here is derived from an EMBL/GenBank/DDBJ whole genome shotgun (WGS) entry which is preliminary data.</text>
</comment>
<feature type="region of interest" description="Disordered" evidence="1">
    <location>
        <begin position="1"/>
        <end position="111"/>
    </location>
</feature>
<dbReference type="EMBL" id="JAUKUA010000001">
    <property type="protein sequence ID" value="KAK0731902.1"/>
    <property type="molecule type" value="Genomic_DNA"/>
</dbReference>
<name>A0AA40EB91_9PEZI</name>
<gene>
    <name evidence="2" type="ORF">B0H67DRAFT_90105</name>
</gene>
<evidence type="ECO:0000313" key="2">
    <source>
        <dbReference type="EMBL" id="KAK0731902.1"/>
    </source>
</evidence>
<protein>
    <submittedName>
        <fullName evidence="2">Uncharacterized protein</fullName>
    </submittedName>
</protein>
<sequence length="265" mass="27925">MSLRTETDTRTCWTSSSGHLPTRGSGAASRAAWTTPKSSAPAGTGITAGWGRSRAWRARAATRWSTSNFTSGPSTSTSRACAASPSSKSCGPPRSSRSPSRPSAASSGPCAPSQLVLPPPYRLPLAEGILPPNFPETKHPNMLIALLAALPPLEALRLAGGSANNAAFDVIVDRRGGTLRTLALLPKQNRRVVYYHPGAVPAAAECLPEPARGRGVLPHWWPCGAAWSSVRNGCSGVVHGRFNRLGSSRCVLEASFDNAKHYAFF</sequence>
<evidence type="ECO:0000313" key="3">
    <source>
        <dbReference type="Proteomes" id="UP001172102"/>
    </source>
</evidence>